<dbReference type="GO" id="GO:0004175">
    <property type="term" value="F:endopeptidase activity"/>
    <property type="evidence" value="ECO:0007669"/>
    <property type="project" value="UniProtKB-ARBA"/>
</dbReference>
<feature type="transmembrane region" description="Helical" evidence="1">
    <location>
        <begin position="194"/>
        <end position="226"/>
    </location>
</feature>
<keyword evidence="1" id="KW-1133">Transmembrane helix</keyword>
<dbReference type="InterPro" id="IPR003675">
    <property type="entry name" value="Rce1/LyrA-like_dom"/>
</dbReference>
<accession>A0A9D2EJT1</accession>
<evidence type="ECO:0000256" key="1">
    <source>
        <dbReference type="SAM" id="Phobius"/>
    </source>
</evidence>
<dbReference type="PANTHER" id="PTHR43592:SF15">
    <property type="entry name" value="CAAX AMINO TERMINAL PROTEASE FAMILY PROTEIN"/>
    <property type="match status" value="1"/>
</dbReference>
<feature type="domain" description="CAAX prenyl protease 2/Lysostaphin resistance protein A-like" evidence="2">
    <location>
        <begin position="159"/>
        <end position="245"/>
    </location>
</feature>
<keyword evidence="3" id="KW-0645">Protease</keyword>
<feature type="transmembrane region" description="Helical" evidence="1">
    <location>
        <begin position="73"/>
        <end position="94"/>
    </location>
</feature>
<feature type="transmembrane region" description="Helical" evidence="1">
    <location>
        <begin position="302"/>
        <end position="320"/>
    </location>
</feature>
<evidence type="ECO:0000313" key="3">
    <source>
        <dbReference type="EMBL" id="HIZ38641.1"/>
    </source>
</evidence>
<organism evidence="3 4">
    <name type="scientific">Candidatus Anaerobutyricum stercoris</name>
    <dbReference type="NCBI Taxonomy" id="2838457"/>
    <lineage>
        <taxon>Bacteria</taxon>
        <taxon>Bacillati</taxon>
        <taxon>Bacillota</taxon>
        <taxon>Clostridia</taxon>
        <taxon>Lachnospirales</taxon>
        <taxon>Lachnospiraceae</taxon>
        <taxon>Anaerobutyricum</taxon>
    </lineage>
</organism>
<dbReference type="Proteomes" id="UP000824049">
    <property type="component" value="Unassembled WGS sequence"/>
</dbReference>
<dbReference type="PANTHER" id="PTHR43592">
    <property type="entry name" value="CAAX AMINO TERMINAL PROTEASE"/>
    <property type="match status" value="1"/>
</dbReference>
<dbReference type="GO" id="GO:0080120">
    <property type="term" value="P:CAAX-box protein maturation"/>
    <property type="evidence" value="ECO:0007669"/>
    <property type="project" value="UniProtKB-ARBA"/>
</dbReference>
<dbReference type="AlphaFoldDB" id="A0A9D2EJT1"/>
<evidence type="ECO:0000259" key="2">
    <source>
        <dbReference type="Pfam" id="PF02517"/>
    </source>
</evidence>
<reference evidence="3" key="1">
    <citation type="journal article" date="2021" name="PeerJ">
        <title>Extensive microbial diversity within the chicken gut microbiome revealed by metagenomics and culture.</title>
        <authorList>
            <person name="Gilroy R."/>
            <person name="Ravi A."/>
            <person name="Getino M."/>
            <person name="Pursley I."/>
            <person name="Horton D.L."/>
            <person name="Alikhan N.F."/>
            <person name="Baker D."/>
            <person name="Gharbi K."/>
            <person name="Hall N."/>
            <person name="Watson M."/>
            <person name="Adriaenssens E.M."/>
            <person name="Foster-Nyarko E."/>
            <person name="Jarju S."/>
            <person name="Secka A."/>
            <person name="Antonio M."/>
            <person name="Oren A."/>
            <person name="Chaudhuri R.R."/>
            <person name="La Ragione R."/>
            <person name="Hildebrand F."/>
            <person name="Pallen M.J."/>
        </authorList>
    </citation>
    <scope>NUCLEOTIDE SEQUENCE</scope>
    <source>
        <strain evidence="3">CHK179-28034</strain>
    </source>
</reference>
<sequence>MKDINSTNINNISEKRSVKKHINHVMRGILFYNIIILLVVVADMVIKTVGVMLEHPGGPEQNAAIDALLGKLISNGSSSIVAVLIGTAFLLVYYRKDSLLEPMLALGKRPSAGMFAGCICLMMLAQILFSAIAAGAEAAANQLGYSFMSSIEAATGTSKTLSMFLYAGIFGPVIEEIIYRGFLMKSLQKYGKTFAILVSAAVFGLMHGNPLQSIFAFMVGLVFGYAAMEYSIYFSILLHVLNNLLFGDVLTKLIERLPVGGQNLVYIIVVGGLAAAGCVVAFRHRKEIVSYFKRNNTQRKYYVYAFTAVWMLLFICMEVLNMMGGMEKIS</sequence>
<keyword evidence="3" id="KW-0378">Hydrolase</keyword>
<dbReference type="Pfam" id="PF02517">
    <property type="entry name" value="Rce1-like"/>
    <property type="match status" value="1"/>
</dbReference>
<feature type="transmembrane region" description="Helical" evidence="1">
    <location>
        <begin position="29"/>
        <end position="53"/>
    </location>
</feature>
<keyword evidence="1" id="KW-0472">Membrane</keyword>
<keyword evidence="3" id="KW-0482">Metalloprotease</keyword>
<dbReference type="GO" id="GO:0008237">
    <property type="term" value="F:metallopeptidase activity"/>
    <property type="evidence" value="ECO:0007669"/>
    <property type="project" value="UniProtKB-KW"/>
</dbReference>
<reference evidence="3" key="2">
    <citation type="submission" date="2021-04" db="EMBL/GenBank/DDBJ databases">
        <authorList>
            <person name="Gilroy R."/>
        </authorList>
    </citation>
    <scope>NUCLEOTIDE SEQUENCE</scope>
    <source>
        <strain evidence="3">CHK179-28034</strain>
    </source>
</reference>
<protein>
    <submittedName>
        <fullName evidence="3">CPBP family intramembrane metalloprotease</fullName>
    </submittedName>
</protein>
<feature type="transmembrane region" description="Helical" evidence="1">
    <location>
        <begin position="115"/>
        <end position="140"/>
    </location>
</feature>
<gene>
    <name evidence="3" type="ORF">H9968_01765</name>
</gene>
<dbReference type="EMBL" id="DXBR01000020">
    <property type="protein sequence ID" value="HIZ38641.1"/>
    <property type="molecule type" value="Genomic_DNA"/>
</dbReference>
<keyword evidence="1" id="KW-0812">Transmembrane</keyword>
<comment type="caution">
    <text evidence="3">The sequence shown here is derived from an EMBL/GenBank/DDBJ whole genome shotgun (WGS) entry which is preliminary data.</text>
</comment>
<proteinExistence type="predicted"/>
<name>A0A9D2EJT1_9FIRM</name>
<evidence type="ECO:0000313" key="4">
    <source>
        <dbReference type="Proteomes" id="UP000824049"/>
    </source>
</evidence>
<feature type="transmembrane region" description="Helical" evidence="1">
    <location>
        <begin position="160"/>
        <end position="182"/>
    </location>
</feature>
<feature type="transmembrane region" description="Helical" evidence="1">
    <location>
        <begin position="263"/>
        <end position="282"/>
    </location>
</feature>